<comment type="caution">
    <text evidence="1">The sequence shown here is derived from an EMBL/GenBank/DDBJ whole genome shotgun (WGS) entry which is preliminary data.</text>
</comment>
<dbReference type="EMBL" id="JAMZDX010000006">
    <property type="protein sequence ID" value="MCP2313005.1"/>
    <property type="molecule type" value="Genomic_DNA"/>
</dbReference>
<sequence>MTTNPATAPLQGPAGEPAADLCGWFLFEYERSR</sequence>
<accession>A0ABT1J6E3</accession>
<gene>
    <name evidence="1" type="ORF">FHR36_006186</name>
</gene>
<protein>
    <submittedName>
        <fullName evidence="1">Uncharacterized protein</fullName>
    </submittedName>
</protein>
<name>A0ABT1J6E3_9ACTN</name>
<dbReference type="Proteomes" id="UP001206483">
    <property type="component" value="Unassembled WGS sequence"/>
</dbReference>
<evidence type="ECO:0000313" key="2">
    <source>
        <dbReference type="Proteomes" id="UP001206483"/>
    </source>
</evidence>
<reference evidence="1 2" key="1">
    <citation type="submission" date="2022-06" db="EMBL/GenBank/DDBJ databases">
        <title>Sequencing the genomes of 1000 actinobacteria strains.</title>
        <authorList>
            <person name="Klenk H.-P."/>
        </authorList>
    </citation>
    <scope>NUCLEOTIDE SEQUENCE [LARGE SCALE GENOMIC DNA]</scope>
    <source>
        <strain evidence="1 2">DSM 41656</strain>
    </source>
</reference>
<organism evidence="1 2">
    <name type="scientific">Kitasatospora paracochleata</name>
    <dbReference type="NCBI Taxonomy" id="58354"/>
    <lineage>
        <taxon>Bacteria</taxon>
        <taxon>Bacillati</taxon>
        <taxon>Actinomycetota</taxon>
        <taxon>Actinomycetes</taxon>
        <taxon>Kitasatosporales</taxon>
        <taxon>Streptomycetaceae</taxon>
        <taxon>Kitasatospora</taxon>
    </lineage>
</organism>
<keyword evidence="2" id="KW-1185">Reference proteome</keyword>
<evidence type="ECO:0000313" key="1">
    <source>
        <dbReference type="EMBL" id="MCP2313005.1"/>
    </source>
</evidence>
<proteinExistence type="predicted"/>